<dbReference type="EMBL" id="QUQM01000002">
    <property type="protein sequence ID" value="KAA8651185.1"/>
    <property type="molecule type" value="Genomic_DNA"/>
</dbReference>
<comment type="caution">
    <text evidence="2">The sequence shown here is derived from an EMBL/GenBank/DDBJ whole genome shotgun (WGS) entry which is preliminary data.</text>
</comment>
<evidence type="ECO:0000313" key="3">
    <source>
        <dbReference type="Proteomes" id="UP000324241"/>
    </source>
</evidence>
<dbReference type="PANTHER" id="PTHR24148">
    <property type="entry name" value="ANKYRIN REPEAT DOMAIN-CONTAINING PROTEIN 39 HOMOLOG-RELATED"/>
    <property type="match status" value="1"/>
</dbReference>
<sequence>MSLRGIPPNNPDHPRWLLNMKEWRIYDYREIEAEVKEIGYGIISYTWGMWEERGKEAQGTPDGLLWKVPYISVLPLDTARAVMQSMEMKYVWWDWMCVPQGNRYTLSPELLKVKGEEISKQMVIYKESKKSIVWVHRTELGNHSTLEKFLLGKLPARENIQKYMEDVQKTLKNIQVEEPWLTSVWTLQEGVLLSETILLDMSGAKLPGPKFYHNDGHASVIDLTVGITQFVINVAKAFMWISEADNADNLDDTPIGDLVQFIRSSKENYDFIACILARIIRTGLVSYAGESPLYILAGKDSRRCSQPEDKCWALLGALELEGIKPWYSEGRDMDQVNAVFFSSLLMKYQLKLLIVPEINYSLSWPKRVVEGTSLPLGVFFGIHLYAELPELTWEPEDIDGKDRLVLKARESSSFSLIQLHGLGFHRRYEQIDGFIRVHSIERVSDPLKEKLLFLPVADMEPAQGRKGKRCISIEKAYRNLGYFKGIVDIFSTDDSITKITYPNTEFSDYRLLGSKA</sequence>
<organism evidence="2 3">
    <name type="scientific">Aspergillus tanneri</name>
    <dbReference type="NCBI Taxonomy" id="1220188"/>
    <lineage>
        <taxon>Eukaryota</taxon>
        <taxon>Fungi</taxon>
        <taxon>Dikarya</taxon>
        <taxon>Ascomycota</taxon>
        <taxon>Pezizomycotina</taxon>
        <taxon>Eurotiomycetes</taxon>
        <taxon>Eurotiomycetidae</taxon>
        <taxon>Eurotiales</taxon>
        <taxon>Aspergillaceae</taxon>
        <taxon>Aspergillus</taxon>
        <taxon>Aspergillus subgen. Circumdati</taxon>
    </lineage>
</organism>
<dbReference type="InterPro" id="IPR010730">
    <property type="entry name" value="HET"/>
</dbReference>
<dbReference type="OrthoDB" id="2157530at2759"/>
<dbReference type="AlphaFoldDB" id="A0A5M9MVR7"/>
<evidence type="ECO:0000259" key="1">
    <source>
        <dbReference type="Pfam" id="PF06985"/>
    </source>
</evidence>
<gene>
    <name evidence="2" type="ORF">ATNIH1004_000063</name>
</gene>
<accession>A0A5M9MVR7</accession>
<dbReference type="PANTHER" id="PTHR24148:SF64">
    <property type="entry name" value="HETEROKARYON INCOMPATIBILITY DOMAIN-CONTAINING PROTEIN"/>
    <property type="match status" value="1"/>
</dbReference>
<dbReference type="GeneID" id="54322765"/>
<proteinExistence type="predicted"/>
<dbReference type="RefSeq" id="XP_033430546.1">
    <property type="nucleotide sequence ID" value="XM_033564789.1"/>
</dbReference>
<feature type="domain" description="Heterokaryon incompatibility" evidence="1">
    <location>
        <begin position="40"/>
        <end position="189"/>
    </location>
</feature>
<reference evidence="2 3" key="1">
    <citation type="submission" date="2019-08" db="EMBL/GenBank/DDBJ databases">
        <title>The genome sequence of a newly discovered highly antifungal drug resistant Aspergillus species, Aspergillus tanneri NIH 1004.</title>
        <authorList>
            <person name="Mounaud S."/>
            <person name="Singh I."/>
            <person name="Joardar V."/>
            <person name="Pakala S."/>
            <person name="Pakala S."/>
            <person name="Venepally P."/>
            <person name="Chung J.K."/>
            <person name="Losada L."/>
            <person name="Nierman W.C."/>
        </authorList>
    </citation>
    <scope>NUCLEOTIDE SEQUENCE [LARGE SCALE GENOMIC DNA]</scope>
    <source>
        <strain evidence="2 3">NIH1004</strain>
    </source>
</reference>
<name>A0A5M9MVR7_9EURO</name>
<dbReference type="VEuPathDB" id="FungiDB:EYZ11_008956"/>
<evidence type="ECO:0000313" key="2">
    <source>
        <dbReference type="EMBL" id="KAA8651185.1"/>
    </source>
</evidence>
<protein>
    <recommendedName>
        <fullName evidence="1">Heterokaryon incompatibility domain-containing protein</fullName>
    </recommendedName>
</protein>
<dbReference type="Proteomes" id="UP000324241">
    <property type="component" value="Unassembled WGS sequence"/>
</dbReference>
<dbReference type="InterPro" id="IPR052895">
    <property type="entry name" value="HetReg/Transcr_Mod"/>
</dbReference>
<dbReference type="Pfam" id="PF06985">
    <property type="entry name" value="HET"/>
    <property type="match status" value="1"/>
</dbReference>